<dbReference type="Gene3D" id="3.10.310.10">
    <property type="entry name" value="Diaminopimelate Epimerase, Chain A, domain 1"/>
    <property type="match status" value="2"/>
</dbReference>
<name>T0BPS6_ALIAG</name>
<accession>T0BPS6</accession>
<dbReference type="STRING" id="1356854.N007_14230"/>
<dbReference type="PANTHER" id="PTHR13774">
    <property type="entry name" value="PHENAZINE BIOSYNTHESIS PROTEIN"/>
    <property type="match status" value="1"/>
</dbReference>
<dbReference type="OrthoDB" id="9788221at2"/>
<evidence type="ECO:0000313" key="3">
    <source>
        <dbReference type="EMBL" id="UNO48830.1"/>
    </source>
</evidence>
<dbReference type="Pfam" id="PF02567">
    <property type="entry name" value="PhzC-PhzF"/>
    <property type="match status" value="1"/>
</dbReference>
<evidence type="ECO:0000256" key="1">
    <source>
        <dbReference type="ARBA" id="ARBA00008270"/>
    </source>
</evidence>
<evidence type="ECO:0000256" key="2">
    <source>
        <dbReference type="ARBA" id="ARBA00023235"/>
    </source>
</evidence>
<dbReference type="EMBL" id="CP080467">
    <property type="protein sequence ID" value="UNO48830.1"/>
    <property type="molecule type" value="Genomic_DNA"/>
</dbReference>
<dbReference type="KEGG" id="aaco:K1I37_19775"/>
<keyword evidence="4" id="KW-1185">Reference proteome</keyword>
<proteinExistence type="inferred from homology"/>
<dbReference type="PANTHER" id="PTHR13774:SF39">
    <property type="entry name" value="BIOSYNTHESIS PROTEIN, PUTATIVE-RELATED"/>
    <property type="match status" value="1"/>
</dbReference>
<accession>A0A9E6ZQY9</accession>
<dbReference type="PIRSF" id="PIRSF016184">
    <property type="entry name" value="PhzC_PhzF"/>
    <property type="match status" value="1"/>
</dbReference>
<comment type="similarity">
    <text evidence="1">Belongs to the PhzF family.</text>
</comment>
<organism evidence="3 4">
    <name type="scientific">Alicyclobacillus acidoterrestris (strain ATCC 49025 / DSM 3922 / CIP 106132 / NCIMB 13137 / GD3B)</name>
    <dbReference type="NCBI Taxonomy" id="1356854"/>
    <lineage>
        <taxon>Bacteria</taxon>
        <taxon>Bacillati</taxon>
        <taxon>Bacillota</taxon>
        <taxon>Bacilli</taxon>
        <taxon>Bacillales</taxon>
        <taxon>Alicyclobacillaceae</taxon>
        <taxon>Alicyclobacillus</taxon>
    </lineage>
</organism>
<dbReference type="InterPro" id="IPR003719">
    <property type="entry name" value="Phenazine_PhzF-like"/>
</dbReference>
<protein>
    <submittedName>
        <fullName evidence="3">PhzF family phenazine biosynthesis protein</fullName>
    </submittedName>
</protein>
<sequence>MPTSIEVSQVDAFTETPFCGNPAGVVVDAADISTDIRQKIARELNCSETVFIEQLETRRFKFRYYTPETEVDLCGHATIAGLHTLQAQFGISGEIVAETNVGGLTMRLEADGTAWMRQADPAFRALDEDMQRAVVNALQVREEDLDAALPFQLAYTGLWDILVPLRHLATLQELAPQFDRLATICRQLGAASVHVYTMETVDQEATVHARDFSPAVGVNEDPHTGTASGALGALLVHTGVVEPGSYVFEQGWSVGRPGRILVQVTRDMEVFVGGKAVTVFRTQLRTS</sequence>
<dbReference type="GO" id="GO:0005737">
    <property type="term" value="C:cytoplasm"/>
    <property type="evidence" value="ECO:0007669"/>
    <property type="project" value="TreeGrafter"/>
</dbReference>
<dbReference type="RefSeq" id="WP_021297993.1">
    <property type="nucleotide sequence ID" value="NZ_AURB01000166.1"/>
</dbReference>
<dbReference type="Proteomes" id="UP000829401">
    <property type="component" value="Chromosome"/>
</dbReference>
<dbReference type="AlphaFoldDB" id="T0BPS6"/>
<dbReference type="GO" id="GO:0016853">
    <property type="term" value="F:isomerase activity"/>
    <property type="evidence" value="ECO:0007669"/>
    <property type="project" value="UniProtKB-KW"/>
</dbReference>
<dbReference type="NCBIfam" id="TIGR00654">
    <property type="entry name" value="PhzF_family"/>
    <property type="match status" value="1"/>
</dbReference>
<keyword evidence="2" id="KW-0413">Isomerase</keyword>
<dbReference type="eggNOG" id="COG0384">
    <property type="taxonomic scope" value="Bacteria"/>
</dbReference>
<dbReference type="SUPFAM" id="SSF54506">
    <property type="entry name" value="Diaminopimelate epimerase-like"/>
    <property type="match status" value="1"/>
</dbReference>
<evidence type="ECO:0000313" key="4">
    <source>
        <dbReference type="Proteomes" id="UP000829401"/>
    </source>
</evidence>
<reference evidence="4" key="1">
    <citation type="journal article" date="2022" name="G3 (Bethesda)">
        <title>Unveiling the complete genome sequence of Alicyclobacillus acidoterrestris DSM 3922T, a taint-producing strain.</title>
        <authorList>
            <person name="Leonardo I.C."/>
            <person name="Barreto Crespo M.T."/>
            <person name="Gaspar F.B."/>
        </authorList>
    </citation>
    <scope>NUCLEOTIDE SEQUENCE [LARGE SCALE GENOMIC DNA]</scope>
    <source>
        <strain evidence="4">DSM 3922</strain>
    </source>
</reference>
<gene>
    <name evidence="3" type="ORF">K1I37_19775</name>
</gene>